<keyword evidence="6 9" id="KW-1133">Transmembrane helix</keyword>
<keyword evidence="7 9" id="KW-0472">Membrane</keyword>
<dbReference type="RefSeq" id="WP_149402027.1">
    <property type="nucleotide sequence ID" value="NZ_BIXY01000035.1"/>
</dbReference>
<feature type="transmembrane region" description="Helical" evidence="9">
    <location>
        <begin position="581"/>
        <end position="606"/>
    </location>
</feature>
<evidence type="ECO:0000256" key="1">
    <source>
        <dbReference type="ARBA" id="ARBA00004651"/>
    </source>
</evidence>
<dbReference type="GO" id="GO:0015648">
    <property type="term" value="F:lipid-linked peptidoglycan transporter activity"/>
    <property type="evidence" value="ECO:0007669"/>
    <property type="project" value="TreeGrafter"/>
</dbReference>
<evidence type="ECO:0000256" key="7">
    <source>
        <dbReference type="ARBA" id="ARBA00023136"/>
    </source>
</evidence>
<dbReference type="PRINTS" id="PR01806">
    <property type="entry name" value="VIRFACTRMVIN"/>
</dbReference>
<evidence type="ECO:0000313" key="10">
    <source>
        <dbReference type="EMBL" id="GCF09067.1"/>
    </source>
</evidence>
<feature type="transmembrane region" description="Helical" evidence="9">
    <location>
        <begin position="172"/>
        <end position="198"/>
    </location>
</feature>
<keyword evidence="5" id="KW-0573">Peptidoglycan synthesis</keyword>
<organism evidence="10 11">
    <name type="scientific">Dictyobacter arantiisoli</name>
    <dbReference type="NCBI Taxonomy" id="2014874"/>
    <lineage>
        <taxon>Bacteria</taxon>
        <taxon>Bacillati</taxon>
        <taxon>Chloroflexota</taxon>
        <taxon>Ktedonobacteria</taxon>
        <taxon>Ktedonobacterales</taxon>
        <taxon>Dictyobacteraceae</taxon>
        <taxon>Dictyobacter</taxon>
    </lineage>
</organism>
<evidence type="ECO:0000256" key="3">
    <source>
        <dbReference type="ARBA" id="ARBA00022692"/>
    </source>
</evidence>
<comment type="subcellular location">
    <subcellularLocation>
        <location evidence="1">Cell membrane</location>
        <topology evidence="1">Multi-pass membrane protein</topology>
    </subcellularLocation>
</comment>
<feature type="transmembrane region" description="Helical" evidence="9">
    <location>
        <begin position="218"/>
        <end position="241"/>
    </location>
</feature>
<feature type="transmembrane region" description="Helical" evidence="9">
    <location>
        <begin position="374"/>
        <end position="396"/>
    </location>
</feature>
<reference evidence="10 11" key="1">
    <citation type="submission" date="2019-01" db="EMBL/GenBank/DDBJ databases">
        <title>Draft genome sequence of Dictyobacter sp. Uno17.</title>
        <authorList>
            <person name="Wang C.M."/>
            <person name="Zheng Y."/>
            <person name="Sakai Y."/>
            <person name="Abe K."/>
            <person name="Yokota A."/>
            <person name="Yabe S."/>
        </authorList>
    </citation>
    <scope>NUCLEOTIDE SEQUENCE [LARGE SCALE GENOMIC DNA]</scope>
    <source>
        <strain evidence="10 11">Uno17</strain>
    </source>
</reference>
<dbReference type="Pfam" id="PF03023">
    <property type="entry name" value="MurJ"/>
    <property type="match status" value="1"/>
</dbReference>
<feature type="transmembrane region" description="Helical" evidence="9">
    <location>
        <begin position="552"/>
        <end position="575"/>
    </location>
</feature>
<protein>
    <recommendedName>
        <fullName evidence="12">Lipid II flippase MurJ</fullName>
    </recommendedName>
</protein>
<evidence type="ECO:0000256" key="9">
    <source>
        <dbReference type="SAM" id="Phobius"/>
    </source>
</evidence>
<dbReference type="PANTHER" id="PTHR47019">
    <property type="entry name" value="LIPID II FLIPPASE MURJ"/>
    <property type="match status" value="1"/>
</dbReference>
<feature type="region of interest" description="Disordered" evidence="8">
    <location>
        <begin position="1"/>
        <end position="69"/>
    </location>
</feature>
<feature type="transmembrane region" description="Helical" evidence="9">
    <location>
        <begin position="461"/>
        <end position="480"/>
    </location>
</feature>
<dbReference type="InterPro" id="IPR051050">
    <property type="entry name" value="Lipid_II_flippase_MurJ/MviN"/>
</dbReference>
<feature type="transmembrane region" description="Helical" evidence="9">
    <location>
        <begin position="321"/>
        <end position="341"/>
    </location>
</feature>
<proteinExistence type="predicted"/>
<dbReference type="GO" id="GO:0034204">
    <property type="term" value="P:lipid translocation"/>
    <property type="evidence" value="ECO:0007669"/>
    <property type="project" value="TreeGrafter"/>
</dbReference>
<dbReference type="GO" id="GO:0009252">
    <property type="term" value="P:peptidoglycan biosynthetic process"/>
    <property type="evidence" value="ECO:0007669"/>
    <property type="project" value="UniProtKB-KW"/>
</dbReference>
<evidence type="ECO:0000313" key="11">
    <source>
        <dbReference type="Proteomes" id="UP000322530"/>
    </source>
</evidence>
<keyword evidence="11" id="KW-1185">Reference proteome</keyword>
<accession>A0A5A5TCJ8</accession>
<dbReference type="GO" id="GO:0005886">
    <property type="term" value="C:plasma membrane"/>
    <property type="evidence" value="ECO:0007669"/>
    <property type="project" value="UniProtKB-SubCell"/>
</dbReference>
<dbReference type="OrthoDB" id="9804143at2"/>
<name>A0A5A5TCJ8_9CHLR</name>
<evidence type="ECO:0000256" key="8">
    <source>
        <dbReference type="SAM" id="MobiDB-lite"/>
    </source>
</evidence>
<evidence type="ECO:0000256" key="4">
    <source>
        <dbReference type="ARBA" id="ARBA00022960"/>
    </source>
</evidence>
<feature type="transmembrane region" description="Helical" evidence="9">
    <location>
        <begin position="523"/>
        <end position="540"/>
    </location>
</feature>
<dbReference type="EMBL" id="BIXY01000035">
    <property type="protein sequence ID" value="GCF09067.1"/>
    <property type="molecule type" value="Genomic_DNA"/>
</dbReference>
<evidence type="ECO:0008006" key="12">
    <source>
        <dbReference type="Google" id="ProtNLM"/>
    </source>
</evidence>
<sequence>MAKDSIEEEEVKETLSSQSEHKETSIEALPTTLGGQNTGGEVLMEVIEVESDTPATPDIPSTSDEASAELPATDEEISQIEAPAQAQAVTSEPRELVKSALLVAMGNLGSSLLGMVRQSFVASTGASMAGSFQAALSPAQKFNDFLVNGSVQAALIPTFNDYAERREDLRRLVFTLVNLIFLIMICASIGYFFIAPWFTNSVLAPGFSADDKLLTLKYTRIVFFSLLALGPFAVLQGALYAQKEFGWTTFAAAAYHAGIILGAVFTGLAGKQFFGLGQYGLALGVVVGTFGEVAMLIPGMRNQHLRYMFVLDLKHPALRRILKLYAPVAFSFFLTSVIAFLDQNLATRTPCAAVMQHTSNCGEVNFSAMGFATLLIQFPGGLVASALSFAVLPTLTTHIRENDLERFKATLLLGFRLGLLLMIPAAAGLIILKMPIIALVFLHGKFSPAQVVVTASALQNYSYQLPFVAIDQLLIAAFYARKNTIIPVAVLLVSVLGYLAVALPLWQTMGMPALPLANSVQNILHPLVLILILWKTIGSLHLRGIVPALLKILLATAVMVVIAWLLQLALAHFSFFSLSSIIGSAATVIIAGGIATAAYFALVIFLKVEEVSMLKGAFLAKLGKR</sequence>
<dbReference type="InterPro" id="IPR004268">
    <property type="entry name" value="MurJ"/>
</dbReference>
<feature type="transmembrane region" description="Helical" evidence="9">
    <location>
        <begin position="280"/>
        <end position="300"/>
    </location>
</feature>
<dbReference type="GO" id="GO:0008360">
    <property type="term" value="P:regulation of cell shape"/>
    <property type="evidence" value="ECO:0007669"/>
    <property type="project" value="UniProtKB-KW"/>
</dbReference>
<feature type="transmembrane region" description="Helical" evidence="9">
    <location>
        <begin position="417"/>
        <end position="441"/>
    </location>
</feature>
<dbReference type="PANTHER" id="PTHR47019:SF1">
    <property type="entry name" value="LIPID II FLIPPASE MURJ"/>
    <property type="match status" value="1"/>
</dbReference>
<evidence type="ECO:0000256" key="5">
    <source>
        <dbReference type="ARBA" id="ARBA00022984"/>
    </source>
</evidence>
<evidence type="ECO:0000256" key="6">
    <source>
        <dbReference type="ARBA" id="ARBA00022989"/>
    </source>
</evidence>
<evidence type="ECO:0000256" key="2">
    <source>
        <dbReference type="ARBA" id="ARBA00022475"/>
    </source>
</evidence>
<dbReference type="Proteomes" id="UP000322530">
    <property type="component" value="Unassembled WGS sequence"/>
</dbReference>
<keyword evidence="4" id="KW-0133">Cell shape</keyword>
<gene>
    <name evidence="10" type="ORF">KDI_26310</name>
</gene>
<keyword evidence="3 9" id="KW-0812">Transmembrane</keyword>
<keyword evidence="2" id="KW-1003">Cell membrane</keyword>
<feature type="transmembrane region" description="Helical" evidence="9">
    <location>
        <begin position="485"/>
        <end position="503"/>
    </location>
</feature>
<feature type="transmembrane region" description="Helical" evidence="9">
    <location>
        <begin position="253"/>
        <end position="274"/>
    </location>
</feature>
<feature type="compositionally biased region" description="Acidic residues" evidence="8">
    <location>
        <begin position="1"/>
        <end position="11"/>
    </location>
</feature>
<dbReference type="AlphaFoldDB" id="A0A5A5TCJ8"/>
<comment type="caution">
    <text evidence="10">The sequence shown here is derived from an EMBL/GenBank/DDBJ whole genome shotgun (WGS) entry which is preliminary data.</text>
</comment>